<dbReference type="AlphaFoldDB" id="A6HZE2"/>
<evidence type="ECO:0000313" key="3">
    <source>
        <dbReference type="EMBL" id="EDM12573.1"/>
    </source>
</evidence>
<sequence length="463" mass="50818">MAGLQTGASWDDLKEKNRSQARWIMGGVSKGRRSRKSRKPGEEGWASQTGSQACSPSPRQDAVPRFRWPSDAECASSTHSPAMSDYKLPMGLCPDMCPAAERARRERERRLHRLEVEPGGCGNAPRADPRRTVKEYSRPAAGKPRPPPSLLRPPPVLLATVRYLAGEVADRTDVSCAEVASFVADRLRAVRLDLSLQGVDDAEAAAVLEPALATLLVVVARMRPEETRGVADPVLLQTQVQEGFGSLRRCYARGKAPHPRQAAFQGLFLLYNLASLREHDRLAGRQNQALEVGLPGTRGSVEALQEVLQLPAALRACPPLQTALAVDSAFREDNYARLFRLLRTLPYLQSCAVQEHIGYARRKALSRLSRALSTPRGQTLPLDFIVHLLALDGLQEAQDLCQAHGLTLDKDRVIFLRGQYSEEGLPSPGTCHLLVGSKLQGHTLEEVVMAEEEKDIHRPGSPT</sequence>
<gene>
    <name evidence="3" type="ORF">rCG_47468</name>
</gene>
<dbReference type="Proteomes" id="UP000234681">
    <property type="component" value="Chromosome 1"/>
</dbReference>
<dbReference type="InterPro" id="IPR000717">
    <property type="entry name" value="PCI_dom"/>
</dbReference>
<feature type="region of interest" description="Disordered" evidence="1">
    <location>
        <begin position="114"/>
        <end position="152"/>
    </location>
</feature>
<dbReference type="PANTHER" id="PTHR12436:SF38">
    <property type="entry name" value="SAC3 DOMAIN-CONTAINING PROTEIN 1"/>
    <property type="match status" value="1"/>
</dbReference>
<dbReference type="InterPro" id="IPR045107">
    <property type="entry name" value="SAC3/GANP/THP3"/>
</dbReference>
<dbReference type="InterPro" id="IPR005062">
    <property type="entry name" value="SAC3/GANP/THP3_conserved"/>
</dbReference>
<evidence type="ECO:0000256" key="1">
    <source>
        <dbReference type="SAM" id="MobiDB-lite"/>
    </source>
</evidence>
<dbReference type="Gene3D" id="1.25.40.990">
    <property type="match status" value="1"/>
</dbReference>
<reference evidence="4" key="1">
    <citation type="submission" date="2005-09" db="EMBL/GenBank/DDBJ databases">
        <authorList>
            <person name="Mural R.J."/>
            <person name="Li P.W."/>
            <person name="Adams M.D."/>
            <person name="Amanatides P.G."/>
            <person name="Baden-Tillson H."/>
            <person name="Barnstead M."/>
            <person name="Chin S.H."/>
            <person name="Dew I."/>
            <person name="Evans C.A."/>
            <person name="Ferriera S."/>
            <person name="Flanigan M."/>
            <person name="Fosler C."/>
            <person name="Glodek A."/>
            <person name="Gu Z."/>
            <person name="Holt R.A."/>
            <person name="Jennings D."/>
            <person name="Kraft C.L."/>
            <person name="Lu F."/>
            <person name="Nguyen T."/>
            <person name="Nusskern D.R."/>
            <person name="Pfannkoch C.M."/>
            <person name="Sitter C."/>
            <person name="Sutton G.G."/>
            <person name="Venter J.C."/>
            <person name="Wang Z."/>
            <person name="Woodage T."/>
            <person name="Zheng X.H."/>
            <person name="Zhong F."/>
        </authorList>
    </citation>
    <scope>NUCLEOTIDE SEQUENCE [LARGE SCALE GENOMIC DNA]</scope>
    <source>
        <strain>BN</strain>
        <strain evidence="4">Sprague-Dawley</strain>
    </source>
</reference>
<dbReference type="Pfam" id="PF03399">
    <property type="entry name" value="SAC3_GANP"/>
    <property type="match status" value="1"/>
</dbReference>
<evidence type="ECO:0000313" key="4">
    <source>
        <dbReference type="Proteomes" id="UP000234681"/>
    </source>
</evidence>
<protein>
    <submittedName>
        <fullName evidence="3">RCG47468, isoform CRA_b</fullName>
    </submittedName>
</protein>
<name>A6HZE2_RAT</name>
<organism evidence="3 4">
    <name type="scientific">Rattus norvegicus</name>
    <name type="common">Rat</name>
    <dbReference type="NCBI Taxonomy" id="10116"/>
    <lineage>
        <taxon>Eukaryota</taxon>
        <taxon>Metazoa</taxon>
        <taxon>Chordata</taxon>
        <taxon>Craniata</taxon>
        <taxon>Vertebrata</taxon>
        <taxon>Euteleostomi</taxon>
        <taxon>Mammalia</taxon>
        <taxon>Eutheria</taxon>
        <taxon>Euarchontoglires</taxon>
        <taxon>Glires</taxon>
        <taxon>Rodentia</taxon>
        <taxon>Myomorpha</taxon>
        <taxon>Muroidea</taxon>
        <taxon>Muridae</taxon>
        <taxon>Murinae</taxon>
        <taxon>Rattus</taxon>
    </lineage>
</organism>
<accession>A6HZE2</accession>
<feature type="region of interest" description="Disordered" evidence="1">
    <location>
        <begin position="1"/>
        <end position="88"/>
    </location>
</feature>
<feature type="compositionally biased region" description="Basic and acidic residues" evidence="1">
    <location>
        <begin position="127"/>
        <end position="137"/>
    </location>
</feature>
<evidence type="ECO:0000259" key="2">
    <source>
        <dbReference type="PROSITE" id="PS50250"/>
    </source>
</evidence>
<dbReference type="EMBL" id="CH473953">
    <property type="protein sequence ID" value="EDM12573.1"/>
    <property type="molecule type" value="Genomic_DNA"/>
</dbReference>
<proteinExistence type="predicted"/>
<dbReference type="PANTHER" id="PTHR12436">
    <property type="entry name" value="80 KDA MCM3-ASSOCIATED PROTEIN"/>
    <property type="match status" value="1"/>
</dbReference>
<feature type="compositionally biased region" description="Polar residues" evidence="1">
    <location>
        <begin position="46"/>
        <end position="58"/>
    </location>
</feature>
<feature type="domain" description="PCI" evidence="2">
    <location>
        <begin position="239"/>
        <end position="432"/>
    </location>
</feature>
<dbReference type="PROSITE" id="PS50250">
    <property type="entry name" value="PCI"/>
    <property type="match status" value="1"/>
</dbReference>